<dbReference type="GO" id="GO:0003677">
    <property type="term" value="F:DNA binding"/>
    <property type="evidence" value="ECO:0007669"/>
    <property type="project" value="UniProtKB-KW"/>
</dbReference>
<dbReference type="PANTHER" id="PTHR33154:SF33">
    <property type="entry name" value="TRANSCRIPTIONAL REPRESSOR SDPR"/>
    <property type="match status" value="1"/>
</dbReference>
<dbReference type="CDD" id="cd00090">
    <property type="entry name" value="HTH_ARSR"/>
    <property type="match status" value="1"/>
</dbReference>
<keyword evidence="6" id="KW-1185">Reference proteome</keyword>
<evidence type="ECO:0000313" key="6">
    <source>
        <dbReference type="Proteomes" id="UP000294614"/>
    </source>
</evidence>
<dbReference type="RefSeq" id="WP_132874575.1">
    <property type="nucleotide sequence ID" value="NZ_SMGG01000007.1"/>
</dbReference>
<dbReference type="Gene3D" id="1.10.10.10">
    <property type="entry name" value="Winged helix-like DNA-binding domain superfamily/Winged helix DNA-binding domain"/>
    <property type="match status" value="1"/>
</dbReference>
<evidence type="ECO:0000313" key="5">
    <source>
        <dbReference type="EMBL" id="TCK58406.1"/>
    </source>
</evidence>
<dbReference type="Pfam" id="PF01022">
    <property type="entry name" value="HTH_5"/>
    <property type="match status" value="1"/>
</dbReference>
<reference evidence="5 6" key="1">
    <citation type="submission" date="2019-03" db="EMBL/GenBank/DDBJ databases">
        <title>Genomic Encyclopedia of Type Strains, Phase IV (KMG-IV): sequencing the most valuable type-strain genomes for metagenomic binning, comparative biology and taxonomic classification.</title>
        <authorList>
            <person name="Goeker M."/>
        </authorList>
    </citation>
    <scope>NUCLEOTIDE SEQUENCE [LARGE SCALE GENOMIC DNA]</scope>
    <source>
        <strain evidence="5 6">DSM 24984</strain>
    </source>
</reference>
<dbReference type="PRINTS" id="PR00778">
    <property type="entry name" value="HTHARSR"/>
</dbReference>
<organism evidence="5 6">
    <name type="scientific">Seleniivibrio woodruffii</name>
    <dbReference type="NCBI Taxonomy" id="1078050"/>
    <lineage>
        <taxon>Bacteria</taxon>
        <taxon>Pseudomonadati</taxon>
        <taxon>Deferribacterota</taxon>
        <taxon>Deferribacteres</taxon>
        <taxon>Deferribacterales</taxon>
        <taxon>Geovibrionaceae</taxon>
        <taxon>Seleniivibrio</taxon>
    </lineage>
</organism>
<accession>A0A4R1K2W8</accession>
<evidence type="ECO:0000256" key="1">
    <source>
        <dbReference type="ARBA" id="ARBA00023015"/>
    </source>
</evidence>
<dbReference type="GO" id="GO:0003700">
    <property type="term" value="F:DNA-binding transcription factor activity"/>
    <property type="evidence" value="ECO:0007669"/>
    <property type="project" value="InterPro"/>
</dbReference>
<dbReference type="PROSITE" id="PS50987">
    <property type="entry name" value="HTH_ARSR_2"/>
    <property type="match status" value="1"/>
</dbReference>
<dbReference type="EMBL" id="SMGG01000007">
    <property type="protein sequence ID" value="TCK58406.1"/>
    <property type="molecule type" value="Genomic_DNA"/>
</dbReference>
<dbReference type="OrthoDB" id="9798835at2"/>
<dbReference type="AlphaFoldDB" id="A0A4R1K2W8"/>
<keyword evidence="3" id="KW-0804">Transcription</keyword>
<proteinExistence type="predicted"/>
<dbReference type="InterPro" id="IPR036390">
    <property type="entry name" value="WH_DNA-bd_sf"/>
</dbReference>
<dbReference type="InterPro" id="IPR036388">
    <property type="entry name" value="WH-like_DNA-bd_sf"/>
</dbReference>
<comment type="caution">
    <text evidence="5">The sequence shown here is derived from an EMBL/GenBank/DDBJ whole genome shotgun (WGS) entry which is preliminary data.</text>
</comment>
<dbReference type="Proteomes" id="UP000294614">
    <property type="component" value="Unassembled WGS sequence"/>
</dbReference>
<evidence type="ECO:0000256" key="2">
    <source>
        <dbReference type="ARBA" id="ARBA00023125"/>
    </source>
</evidence>
<dbReference type="InterPro" id="IPR001845">
    <property type="entry name" value="HTH_ArsR_DNA-bd_dom"/>
</dbReference>
<evidence type="ECO:0000259" key="4">
    <source>
        <dbReference type="PROSITE" id="PS50987"/>
    </source>
</evidence>
<dbReference type="NCBIfam" id="NF033788">
    <property type="entry name" value="HTH_metalloreg"/>
    <property type="match status" value="1"/>
</dbReference>
<gene>
    <name evidence="5" type="ORF">C8D98_2608</name>
</gene>
<keyword evidence="2 5" id="KW-0238">DNA-binding</keyword>
<dbReference type="SMART" id="SM00418">
    <property type="entry name" value="HTH_ARSR"/>
    <property type="match status" value="1"/>
</dbReference>
<dbReference type="SUPFAM" id="SSF46785">
    <property type="entry name" value="Winged helix' DNA-binding domain"/>
    <property type="match status" value="1"/>
</dbReference>
<dbReference type="PANTHER" id="PTHR33154">
    <property type="entry name" value="TRANSCRIPTIONAL REGULATOR, ARSR FAMILY"/>
    <property type="match status" value="1"/>
</dbReference>
<name>A0A4R1K2W8_9BACT</name>
<dbReference type="InterPro" id="IPR051081">
    <property type="entry name" value="HTH_MetalResp_TranReg"/>
</dbReference>
<feature type="domain" description="HTH arsR-type" evidence="4">
    <location>
        <begin position="1"/>
        <end position="96"/>
    </location>
</feature>
<evidence type="ECO:0000256" key="3">
    <source>
        <dbReference type="ARBA" id="ARBA00023163"/>
    </source>
</evidence>
<keyword evidence="1" id="KW-0805">Transcription regulation</keyword>
<protein>
    <submittedName>
        <fullName evidence="5">DNA-binding transcriptional ArsR family regulator</fullName>
    </submittedName>
</protein>
<dbReference type="InterPro" id="IPR011991">
    <property type="entry name" value="ArsR-like_HTH"/>
</dbReference>
<sequence length="107" mass="12065">MQAYFNKEWVEILKALGHGTRLKIVIELLEHGTKCVTDIQEILPVSQANISQHLTVLRSAGIVDFTQSGAQRCYFVRCPELVGGILKLLKNDPKDNEKKESKCCIRP</sequence>